<dbReference type="SUPFAM" id="SSF48029">
    <property type="entry name" value="FliG"/>
    <property type="match status" value="2"/>
</dbReference>
<dbReference type="AlphaFoldDB" id="A0A8J7TTW2"/>
<evidence type="ECO:0000259" key="13">
    <source>
        <dbReference type="Pfam" id="PF14842"/>
    </source>
</evidence>
<dbReference type="InterPro" id="IPR011002">
    <property type="entry name" value="FliG_a-hlx"/>
</dbReference>
<organism evidence="14 15">
    <name type="scientific">Candidatus Paracaedimonas acanthamoebae</name>
    <dbReference type="NCBI Taxonomy" id="244581"/>
    <lineage>
        <taxon>Bacteria</taxon>
        <taxon>Pseudomonadati</taxon>
        <taxon>Pseudomonadota</taxon>
        <taxon>Alphaproteobacteria</taxon>
        <taxon>Holosporales</taxon>
        <taxon>Caedimonadaceae</taxon>
        <taxon>Candidatus Paracaedimonas</taxon>
    </lineage>
</organism>
<reference evidence="14" key="1">
    <citation type="submission" date="2021-02" db="EMBL/GenBank/DDBJ databases">
        <title>Thiocyanate and organic carbon inputs drive convergent selection for specific autotrophic Afipia and Thiobacillus strains within complex microbiomes.</title>
        <authorList>
            <person name="Huddy R.J."/>
            <person name="Sachdeva R."/>
            <person name="Kadzinga F."/>
            <person name="Kantor R.S."/>
            <person name="Harrison S.T.L."/>
            <person name="Banfield J.F."/>
        </authorList>
    </citation>
    <scope>NUCLEOTIDE SEQUENCE</scope>
    <source>
        <strain evidence="14">SCN18_10_11_15_R4_P_38_20</strain>
    </source>
</reference>
<evidence type="ECO:0000256" key="7">
    <source>
        <dbReference type="ARBA" id="ARBA00022779"/>
    </source>
</evidence>
<feature type="domain" description="Flagellar motor switch protein FliG C-terminal" evidence="11">
    <location>
        <begin position="226"/>
        <end position="332"/>
    </location>
</feature>
<comment type="caution">
    <text evidence="14">The sequence shown here is derived from an EMBL/GenBank/DDBJ whole genome shotgun (WGS) entry which is preliminary data.</text>
</comment>
<dbReference type="GO" id="GO:0071973">
    <property type="term" value="P:bacterial-type flagellum-dependent cell motility"/>
    <property type="evidence" value="ECO:0007669"/>
    <property type="project" value="InterPro"/>
</dbReference>
<dbReference type="InterPro" id="IPR032779">
    <property type="entry name" value="FliG_M"/>
</dbReference>
<keyword evidence="7" id="KW-0283">Flagellar rotation</keyword>
<dbReference type="InterPro" id="IPR000090">
    <property type="entry name" value="Flg_Motor_Flig"/>
</dbReference>
<keyword evidence="6" id="KW-0145">Chemotaxis</keyword>
<dbReference type="Gene3D" id="1.10.220.30">
    <property type="match status" value="3"/>
</dbReference>
<evidence type="ECO:0000259" key="11">
    <source>
        <dbReference type="Pfam" id="PF01706"/>
    </source>
</evidence>
<name>A0A8J7TTW2_9PROT</name>
<dbReference type="PANTHER" id="PTHR30534">
    <property type="entry name" value="FLAGELLAR MOTOR SWITCH PROTEIN FLIG"/>
    <property type="match status" value="1"/>
</dbReference>
<dbReference type="EMBL" id="JAFKGL010000020">
    <property type="protein sequence ID" value="MBN9413305.1"/>
    <property type="molecule type" value="Genomic_DNA"/>
</dbReference>
<comment type="function">
    <text evidence="10">FliG is one of three proteins (FliG, FliN, FliM) that forms the rotor-mounted switch complex (C ring), located at the base of the basal body. This complex interacts with the CheY and CheZ chemotaxis proteins, in addition to contacting components of the motor that determine the direction of flagellar rotation.</text>
</comment>
<dbReference type="InterPro" id="IPR023087">
    <property type="entry name" value="Flg_Motor_Flig_C"/>
</dbReference>
<feature type="domain" description="Flagellar motor switch protein FliG N-terminal" evidence="13">
    <location>
        <begin position="16"/>
        <end position="96"/>
    </location>
</feature>
<dbReference type="Pfam" id="PF01706">
    <property type="entry name" value="FliG_C"/>
    <property type="match status" value="1"/>
</dbReference>
<keyword evidence="8" id="KW-0472">Membrane</keyword>
<dbReference type="InterPro" id="IPR028263">
    <property type="entry name" value="FliG_N"/>
</dbReference>
<sequence>MPIQETVRPETHSKFSSFDKVAVFLLSLPKNEVEKIFSKLNVDEIKNILQRMSAIDSFEMATIDHLYLEFSKDVEKLINKSSTLETEENILTKLFHPLDLNENKIEHQKIKVDDLSETLKNVTSVSLSKFLKDEHPQMIALILNRIDPQKAASVFVEFPEALSLDVMNRMLTMGQVQQEVLDEVENTLKAEFKDILTPAIQQNSCTHMADIFNAFGPKDEVKFMQGLESKNSEAAKHVKDLILTIEDLKYVEEVGIKKILSIIDKSNLVIALKGVDESLKEVFFSHMSDRSAKLLKEEIMALGMVKIRTVYEAQQVIVNEAKELIRKGEIHLSKTLFKKRI</sequence>
<evidence type="ECO:0000256" key="5">
    <source>
        <dbReference type="ARBA" id="ARBA00022475"/>
    </source>
</evidence>
<evidence type="ECO:0000256" key="6">
    <source>
        <dbReference type="ARBA" id="ARBA00022500"/>
    </source>
</evidence>
<dbReference type="Proteomes" id="UP000664414">
    <property type="component" value="Unassembled WGS sequence"/>
</dbReference>
<dbReference type="GO" id="GO:0009425">
    <property type="term" value="C:bacterial-type flagellum basal body"/>
    <property type="evidence" value="ECO:0007669"/>
    <property type="project" value="UniProtKB-SubCell"/>
</dbReference>
<evidence type="ECO:0000256" key="3">
    <source>
        <dbReference type="ARBA" id="ARBA00010299"/>
    </source>
</evidence>
<dbReference type="PRINTS" id="PR00954">
    <property type="entry name" value="FLGMOTORFLIG"/>
</dbReference>
<evidence type="ECO:0000259" key="12">
    <source>
        <dbReference type="Pfam" id="PF14841"/>
    </source>
</evidence>
<gene>
    <name evidence="14" type="ORF">J0H12_05230</name>
</gene>
<evidence type="ECO:0000256" key="10">
    <source>
        <dbReference type="ARBA" id="ARBA00025598"/>
    </source>
</evidence>
<keyword evidence="9" id="KW-0975">Bacterial flagellum</keyword>
<evidence type="ECO:0000313" key="14">
    <source>
        <dbReference type="EMBL" id="MBN9413305.1"/>
    </source>
</evidence>
<proteinExistence type="inferred from homology"/>
<evidence type="ECO:0000256" key="1">
    <source>
        <dbReference type="ARBA" id="ARBA00004117"/>
    </source>
</evidence>
<accession>A0A8J7TTW2</accession>
<evidence type="ECO:0000256" key="9">
    <source>
        <dbReference type="ARBA" id="ARBA00023143"/>
    </source>
</evidence>
<dbReference type="Pfam" id="PF14841">
    <property type="entry name" value="FliG_M"/>
    <property type="match status" value="1"/>
</dbReference>
<evidence type="ECO:0000256" key="8">
    <source>
        <dbReference type="ARBA" id="ARBA00023136"/>
    </source>
</evidence>
<dbReference type="GO" id="GO:0005886">
    <property type="term" value="C:plasma membrane"/>
    <property type="evidence" value="ECO:0007669"/>
    <property type="project" value="UniProtKB-SubCell"/>
</dbReference>
<comment type="similarity">
    <text evidence="3">Belongs to the FliG family.</text>
</comment>
<dbReference type="GO" id="GO:0006935">
    <property type="term" value="P:chemotaxis"/>
    <property type="evidence" value="ECO:0007669"/>
    <property type="project" value="UniProtKB-KW"/>
</dbReference>
<protein>
    <recommendedName>
        <fullName evidence="4">Flagellar motor switch protein FliG</fullName>
    </recommendedName>
</protein>
<dbReference type="PANTHER" id="PTHR30534:SF0">
    <property type="entry name" value="FLAGELLAR MOTOR SWITCH PROTEIN FLIG"/>
    <property type="match status" value="1"/>
</dbReference>
<keyword evidence="5" id="KW-1003">Cell membrane</keyword>
<feature type="domain" description="Flagellar motor switch protein FliG middle" evidence="12">
    <location>
        <begin position="126"/>
        <end position="195"/>
    </location>
</feature>
<evidence type="ECO:0000313" key="15">
    <source>
        <dbReference type="Proteomes" id="UP000664414"/>
    </source>
</evidence>
<comment type="subcellular location">
    <subcellularLocation>
        <location evidence="1">Bacterial flagellum basal body</location>
    </subcellularLocation>
    <subcellularLocation>
        <location evidence="2">Cell membrane</location>
        <topology evidence="2">Peripheral membrane protein</topology>
        <orientation evidence="2">Cytoplasmic side</orientation>
    </subcellularLocation>
</comment>
<evidence type="ECO:0000256" key="2">
    <source>
        <dbReference type="ARBA" id="ARBA00004413"/>
    </source>
</evidence>
<evidence type="ECO:0000256" key="4">
    <source>
        <dbReference type="ARBA" id="ARBA00021870"/>
    </source>
</evidence>
<dbReference type="Pfam" id="PF14842">
    <property type="entry name" value="FliG_N"/>
    <property type="match status" value="1"/>
</dbReference>
<dbReference type="GO" id="GO:0003774">
    <property type="term" value="F:cytoskeletal motor activity"/>
    <property type="evidence" value="ECO:0007669"/>
    <property type="project" value="InterPro"/>
</dbReference>